<organism evidence="4 5">
    <name type="scientific">Flagellimonas pacifica</name>
    <dbReference type="NCBI Taxonomy" id="1247520"/>
    <lineage>
        <taxon>Bacteria</taxon>
        <taxon>Pseudomonadati</taxon>
        <taxon>Bacteroidota</taxon>
        <taxon>Flavobacteriia</taxon>
        <taxon>Flavobacteriales</taxon>
        <taxon>Flavobacteriaceae</taxon>
        <taxon>Flagellimonas</taxon>
    </lineage>
</organism>
<evidence type="ECO:0000313" key="4">
    <source>
        <dbReference type="EMBL" id="SNY94595.1"/>
    </source>
</evidence>
<evidence type="ECO:0000313" key="5">
    <source>
        <dbReference type="Proteomes" id="UP000219048"/>
    </source>
</evidence>
<accession>A0A285MBQ6</accession>
<keyword evidence="2" id="KW-0472">Membrane</keyword>
<feature type="domain" description="TPM" evidence="3">
    <location>
        <begin position="34"/>
        <end position="157"/>
    </location>
</feature>
<feature type="transmembrane region" description="Helical" evidence="2">
    <location>
        <begin position="180"/>
        <end position="202"/>
    </location>
</feature>
<keyword evidence="2" id="KW-1133">Transmembrane helix</keyword>
<evidence type="ECO:0000256" key="1">
    <source>
        <dbReference type="SAM" id="MobiDB-lite"/>
    </source>
</evidence>
<keyword evidence="2" id="KW-0812">Transmembrane</keyword>
<feature type="transmembrane region" description="Helical" evidence="2">
    <location>
        <begin position="271"/>
        <end position="294"/>
    </location>
</feature>
<dbReference type="EMBL" id="OBEH01000001">
    <property type="protein sequence ID" value="SNY94595.1"/>
    <property type="molecule type" value="Genomic_DNA"/>
</dbReference>
<name>A0A285MBQ6_9FLAO</name>
<dbReference type="PANTHER" id="PTHR30373:SF2">
    <property type="entry name" value="UPF0603 PROTEIN YGCG"/>
    <property type="match status" value="1"/>
</dbReference>
<feature type="transmembrane region" description="Helical" evidence="2">
    <location>
        <begin position="223"/>
        <end position="251"/>
    </location>
</feature>
<keyword evidence="5" id="KW-1185">Reference proteome</keyword>
<gene>
    <name evidence="4" type="ORF">SAMN06265377_0255</name>
</gene>
<evidence type="ECO:0000259" key="3">
    <source>
        <dbReference type="Pfam" id="PF04536"/>
    </source>
</evidence>
<protein>
    <recommendedName>
        <fullName evidence="3">TPM domain-containing protein</fullName>
    </recommendedName>
</protein>
<dbReference type="AlphaFoldDB" id="A0A285MBQ6"/>
<feature type="compositionally biased region" description="Gly residues" evidence="1">
    <location>
        <begin position="337"/>
        <end position="352"/>
    </location>
</feature>
<dbReference type="Proteomes" id="UP000219048">
    <property type="component" value="Unassembled WGS sequence"/>
</dbReference>
<feature type="region of interest" description="Disordered" evidence="1">
    <location>
        <begin position="316"/>
        <end position="352"/>
    </location>
</feature>
<dbReference type="InterPro" id="IPR007621">
    <property type="entry name" value="TPM_dom"/>
</dbReference>
<sequence>MHSIMRKSFLVVFLILSSFITLGQQRYLELREIVTDSALVFSTQELDGLKAKLTRFESETTNQLVILTIDALGNETIEEYANGTFNQNRLGQKEKDNGILILFAKNDREVRIEVGYGLEPYITDAVASGIIRNTMIPEFKEEYYFKGLDLATDQLIKFLNNPEALEEFKEELESENEMGWGLRVFMSFFFLIFIVAGGFIFYRTYSGIVEAFRGMLIGKLGVLRGLFMVVFGVIPVIFSLAFILMPLLFAAEVFDFGIDIENLGYLLEDSSWIYVLVGGFFGFTILLASVKILIKGKDGFKLSLLKSDSKYISKTFSSSGSHSFGSSSSGSSSSSFSGGGGSSGGGGASGSW</sequence>
<feature type="compositionally biased region" description="Low complexity" evidence="1">
    <location>
        <begin position="316"/>
        <end position="336"/>
    </location>
</feature>
<dbReference type="Pfam" id="PF04536">
    <property type="entry name" value="TPM_phosphatase"/>
    <property type="match status" value="1"/>
</dbReference>
<proteinExistence type="predicted"/>
<dbReference type="Gene3D" id="3.10.310.50">
    <property type="match status" value="1"/>
</dbReference>
<reference evidence="5" key="1">
    <citation type="submission" date="2017-09" db="EMBL/GenBank/DDBJ databases">
        <authorList>
            <person name="Varghese N."/>
            <person name="Submissions S."/>
        </authorList>
    </citation>
    <scope>NUCLEOTIDE SEQUENCE [LARGE SCALE GENOMIC DNA]</scope>
    <source>
        <strain evidence="5">DSM 25885</strain>
    </source>
</reference>
<evidence type="ECO:0000256" key="2">
    <source>
        <dbReference type="SAM" id="Phobius"/>
    </source>
</evidence>
<dbReference type="PANTHER" id="PTHR30373">
    <property type="entry name" value="UPF0603 PROTEIN YGCG"/>
    <property type="match status" value="1"/>
</dbReference>